<protein>
    <recommendedName>
        <fullName evidence="3">HTH cro/C1-type domain-containing protein</fullName>
    </recommendedName>
</protein>
<evidence type="ECO:0000256" key="2">
    <source>
        <dbReference type="SAM" id="MobiDB-lite"/>
    </source>
</evidence>
<dbReference type="RefSeq" id="WP_236343851.1">
    <property type="nucleotide sequence ID" value="NZ_CAKMMF010000020.1"/>
</dbReference>
<gene>
    <name evidence="4" type="ORF">PAECIP111893_03501</name>
</gene>
<accession>A0ABN8GP45</accession>
<dbReference type="Proteomes" id="UP000838686">
    <property type="component" value="Unassembled WGS sequence"/>
</dbReference>
<keyword evidence="5" id="KW-1185">Reference proteome</keyword>
<feature type="region of interest" description="Disordered" evidence="2">
    <location>
        <begin position="120"/>
        <end position="139"/>
    </location>
</feature>
<name>A0ABN8GP45_9BACL</name>
<dbReference type="PANTHER" id="PTHR46558">
    <property type="entry name" value="TRACRIPTIONAL REGULATORY PROTEIN-RELATED-RELATED"/>
    <property type="match status" value="1"/>
</dbReference>
<evidence type="ECO:0000259" key="3">
    <source>
        <dbReference type="PROSITE" id="PS50943"/>
    </source>
</evidence>
<dbReference type="InterPro" id="IPR001387">
    <property type="entry name" value="Cro/C1-type_HTH"/>
</dbReference>
<evidence type="ECO:0000256" key="1">
    <source>
        <dbReference type="ARBA" id="ARBA00023125"/>
    </source>
</evidence>
<keyword evidence="1" id="KW-0238">DNA-binding</keyword>
<dbReference type="CDD" id="cd00093">
    <property type="entry name" value="HTH_XRE"/>
    <property type="match status" value="1"/>
</dbReference>
<dbReference type="InterPro" id="IPR010982">
    <property type="entry name" value="Lambda_DNA-bd_dom_sf"/>
</dbReference>
<feature type="domain" description="HTH cro/C1-type" evidence="3">
    <location>
        <begin position="7"/>
        <end position="61"/>
    </location>
</feature>
<proteinExistence type="predicted"/>
<dbReference type="Gene3D" id="1.10.260.40">
    <property type="entry name" value="lambda repressor-like DNA-binding domains"/>
    <property type="match status" value="1"/>
</dbReference>
<organism evidence="4 5">
    <name type="scientific">Paenibacillus plantiphilus</name>
    <dbReference type="NCBI Taxonomy" id="2905650"/>
    <lineage>
        <taxon>Bacteria</taxon>
        <taxon>Bacillati</taxon>
        <taxon>Bacillota</taxon>
        <taxon>Bacilli</taxon>
        <taxon>Bacillales</taxon>
        <taxon>Paenibacillaceae</taxon>
        <taxon>Paenibacillus</taxon>
    </lineage>
</organism>
<sequence length="139" mass="16252">MHIGARIKELRMKRGYTQDQMAEQLGMNRANFSNYERDVATPPGETLTKIADMLDTSTDYLLGRKDHAIPEWATGKDKRDFKRMLEEDGEIMFDGVPMSERDRERVLDVLTGLFWDAKQMNKRKKKSDSMDDFKSNQNR</sequence>
<dbReference type="PROSITE" id="PS50943">
    <property type="entry name" value="HTH_CROC1"/>
    <property type="match status" value="1"/>
</dbReference>
<dbReference type="PANTHER" id="PTHR46558:SF11">
    <property type="entry name" value="HTH-TYPE TRANSCRIPTIONAL REGULATOR XRE"/>
    <property type="match status" value="1"/>
</dbReference>
<dbReference type="EMBL" id="CAKMMF010000020">
    <property type="protein sequence ID" value="CAH1212212.1"/>
    <property type="molecule type" value="Genomic_DNA"/>
</dbReference>
<dbReference type="SUPFAM" id="SSF47413">
    <property type="entry name" value="lambda repressor-like DNA-binding domains"/>
    <property type="match status" value="1"/>
</dbReference>
<dbReference type="SMART" id="SM00530">
    <property type="entry name" value="HTH_XRE"/>
    <property type="match status" value="1"/>
</dbReference>
<evidence type="ECO:0000313" key="4">
    <source>
        <dbReference type="EMBL" id="CAH1212212.1"/>
    </source>
</evidence>
<dbReference type="Pfam" id="PF01381">
    <property type="entry name" value="HTH_3"/>
    <property type="match status" value="1"/>
</dbReference>
<evidence type="ECO:0000313" key="5">
    <source>
        <dbReference type="Proteomes" id="UP000838686"/>
    </source>
</evidence>
<comment type="caution">
    <text evidence="4">The sequence shown here is derived from an EMBL/GenBank/DDBJ whole genome shotgun (WGS) entry which is preliminary data.</text>
</comment>
<feature type="compositionally biased region" description="Basic and acidic residues" evidence="2">
    <location>
        <begin position="127"/>
        <end position="139"/>
    </location>
</feature>
<reference evidence="4" key="1">
    <citation type="submission" date="2022-01" db="EMBL/GenBank/DDBJ databases">
        <authorList>
            <person name="Criscuolo A."/>
        </authorList>
    </citation>
    <scope>NUCLEOTIDE SEQUENCE</scope>
    <source>
        <strain evidence="4">CIP111893</strain>
    </source>
</reference>